<sequence length="72" mass="8968">MDDFGNNIIKNIIRTLIMAPVYTTAGYFAYRTGRWFYNEEMRRLDIISSNEARRRREQRIKDKPPKRFFWFW</sequence>
<dbReference type="EnsemblPlants" id="Solyc01g008030.3.1">
    <property type="protein sequence ID" value="Solyc01g008030.3.1"/>
    <property type="gene ID" value="Solyc01g008030.3"/>
</dbReference>
<accession>A0A3Q7E8L2</accession>
<proteinExistence type="predicted"/>
<name>A0A3Q7E8L2_SOLLC</name>
<reference evidence="2" key="2">
    <citation type="submission" date="2019-01" db="UniProtKB">
        <authorList>
            <consortium name="EnsemblPlants"/>
        </authorList>
    </citation>
    <scope>IDENTIFICATION</scope>
    <source>
        <strain evidence="2">cv. Heinz 1706</strain>
    </source>
</reference>
<keyword evidence="1" id="KW-1133">Transmembrane helix</keyword>
<dbReference type="InParanoid" id="A0A3Q7E8L2"/>
<dbReference type="Proteomes" id="UP000004994">
    <property type="component" value="Chromosome 1"/>
</dbReference>
<keyword evidence="1" id="KW-0812">Transmembrane</keyword>
<dbReference type="PaxDb" id="4081-Solyc01g008030.2.1"/>
<evidence type="ECO:0008006" key="4">
    <source>
        <dbReference type="Google" id="ProtNLM"/>
    </source>
</evidence>
<feature type="transmembrane region" description="Helical" evidence="1">
    <location>
        <begin position="12"/>
        <end position="30"/>
    </location>
</feature>
<dbReference type="OMA" id="TGRWFYN"/>
<organism evidence="2">
    <name type="scientific">Solanum lycopersicum</name>
    <name type="common">Tomato</name>
    <name type="synonym">Lycopersicon esculentum</name>
    <dbReference type="NCBI Taxonomy" id="4081"/>
    <lineage>
        <taxon>Eukaryota</taxon>
        <taxon>Viridiplantae</taxon>
        <taxon>Streptophyta</taxon>
        <taxon>Embryophyta</taxon>
        <taxon>Tracheophyta</taxon>
        <taxon>Spermatophyta</taxon>
        <taxon>Magnoliopsida</taxon>
        <taxon>eudicotyledons</taxon>
        <taxon>Gunneridae</taxon>
        <taxon>Pentapetalae</taxon>
        <taxon>asterids</taxon>
        <taxon>lamiids</taxon>
        <taxon>Solanales</taxon>
        <taxon>Solanaceae</taxon>
        <taxon>Solanoideae</taxon>
        <taxon>Solaneae</taxon>
        <taxon>Solanum</taxon>
        <taxon>Solanum subgen. Lycopersicon</taxon>
    </lineage>
</organism>
<evidence type="ECO:0000256" key="1">
    <source>
        <dbReference type="SAM" id="Phobius"/>
    </source>
</evidence>
<dbReference type="AlphaFoldDB" id="A0A3Q7E8L2"/>
<evidence type="ECO:0000313" key="3">
    <source>
        <dbReference type="Proteomes" id="UP000004994"/>
    </source>
</evidence>
<keyword evidence="1" id="KW-0472">Membrane</keyword>
<keyword evidence="3" id="KW-1185">Reference proteome</keyword>
<protein>
    <recommendedName>
        <fullName evidence="4">Transmembrane protein</fullName>
    </recommendedName>
</protein>
<reference evidence="2" key="1">
    <citation type="journal article" date="2012" name="Nature">
        <title>The tomato genome sequence provides insights into fleshy fruit evolution.</title>
        <authorList>
            <consortium name="Tomato Genome Consortium"/>
        </authorList>
    </citation>
    <scope>NUCLEOTIDE SEQUENCE [LARGE SCALE GENOMIC DNA]</scope>
    <source>
        <strain evidence="2">cv. Heinz 1706</strain>
    </source>
</reference>
<evidence type="ECO:0000313" key="2">
    <source>
        <dbReference type="EnsemblPlants" id="Solyc01g008030.3.1"/>
    </source>
</evidence>
<dbReference type="Gramene" id="Solyc01g008030.3.1">
    <property type="protein sequence ID" value="Solyc01g008030.3.1"/>
    <property type="gene ID" value="Solyc01g008030.3"/>
</dbReference>